<gene>
    <name evidence="3" type="primary">71</name>
    <name evidence="3" type="ORF">PBI_SMOOTHIE_71</name>
</gene>
<organism evidence="3 4">
    <name type="scientific">Gordonia phage Smoothie</name>
    <dbReference type="NCBI Taxonomy" id="1838078"/>
    <lineage>
        <taxon>Viruses</taxon>
        <taxon>Duplodnaviria</taxon>
        <taxon>Heunggongvirae</taxon>
        <taxon>Uroviricota</taxon>
        <taxon>Caudoviricetes</taxon>
        <taxon>Smoothievirus</taxon>
        <taxon>Smoothievirus smoothie</taxon>
    </lineage>
</organism>
<proteinExistence type="predicted"/>
<accession>A0A166Y822</accession>
<dbReference type="Pfam" id="PF13392">
    <property type="entry name" value="HNH_3"/>
    <property type="match status" value="1"/>
</dbReference>
<dbReference type="EMBL" id="KU998244">
    <property type="protein sequence ID" value="ANA86227.1"/>
    <property type="molecule type" value="Genomic_DNA"/>
</dbReference>
<dbReference type="Proteomes" id="UP000201458">
    <property type="component" value="Segment"/>
</dbReference>
<sequence length="380" mass="43059">MTVYFTADLHLGHAKVATERLPGVAKVLDPESVVHHHDALVRSKLRNLLTKRDQLWILGDLSAGGSAAQRRALDLVKGVRDETGAEFHLIPGNHDGCHPQFQTAKKWWPEYLEVFDTIMPFASRKIAGHKVSLSHYPYGQVEKRCACSWEPGEWREVVGYPRYRVCEDGRVNGVWGRQLRPYQMANGYHQVTIGYPQKKRAVHRLVAEAFHVECFEPDLQVAHNNGIRNDNRAANLCLAAPKDNSAHRSVHDTNTMDSLFGEANAAAKITDAQVEYLRSSTLPVPELARELGISRSYAYAVRRGDERKIRSTIRRKTDERHMQWRLVDEGRYLLHGHSHQGEPLNPWHSREINVGLDAWELAPVSLETVADLITKLEGAE</sequence>
<dbReference type="GO" id="GO:0016787">
    <property type="term" value="F:hydrolase activity"/>
    <property type="evidence" value="ECO:0007669"/>
    <property type="project" value="InterPro"/>
</dbReference>
<name>A0A166Y822_9CAUD</name>
<dbReference type="InterPro" id="IPR004843">
    <property type="entry name" value="Calcineurin-like_PHP"/>
</dbReference>
<dbReference type="KEGG" id="vg:28378530"/>
<dbReference type="Pfam" id="PF00149">
    <property type="entry name" value="Metallophos"/>
    <property type="match status" value="1"/>
</dbReference>
<evidence type="ECO:0000313" key="4">
    <source>
        <dbReference type="Proteomes" id="UP000201458"/>
    </source>
</evidence>
<feature type="domain" description="HNH nuclease" evidence="2">
    <location>
        <begin position="200"/>
        <end position="245"/>
    </location>
</feature>
<dbReference type="Gene3D" id="3.90.75.20">
    <property type="match status" value="1"/>
</dbReference>
<reference evidence="3 4" key="1">
    <citation type="submission" date="2016-03" db="EMBL/GenBank/DDBJ databases">
        <authorList>
            <person name="Montgomery M.T."/>
            <person name="Guerrero C.A."/>
            <person name="Mavrich T.N."/>
            <person name="Pope W.H."/>
            <person name="Garlena R.A."/>
            <person name="Russell D.A."/>
            <person name="Jacobs-Sera D."/>
            <person name="Hendrix R.W."/>
            <person name="Hatfull G.F."/>
        </authorList>
    </citation>
    <scope>NUCLEOTIDE SEQUENCE [LARGE SCALE GENOMIC DNA]</scope>
</reference>
<dbReference type="InterPro" id="IPR003615">
    <property type="entry name" value="HNH_nuc"/>
</dbReference>
<dbReference type="InterPro" id="IPR029052">
    <property type="entry name" value="Metallo-depent_PP-like"/>
</dbReference>
<dbReference type="SUPFAM" id="SSF54060">
    <property type="entry name" value="His-Me finger endonucleases"/>
    <property type="match status" value="1"/>
</dbReference>
<dbReference type="InterPro" id="IPR044925">
    <property type="entry name" value="His-Me_finger_sf"/>
</dbReference>
<evidence type="ECO:0000259" key="1">
    <source>
        <dbReference type="Pfam" id="PF00149"/>
    </source>
</evidence>
<evidence type="ECO:0000259" key="2">
    <source>
        <dbReference type="Pfam" id="PF13392"/>
    </source>
</evidence>
<dbReference type="GeneID" id="28378530"/>
<protein>
    <submittedName>
        <fullName evidence="3">MRE11 double-strand break repair endo/exonuclease</fullName>
    </submittedName>
</protein>
<keyword evidence="4" id="KW-1185">Reference proteome</keyword>
<dbReference type="Gene3D" id="3.60.21.10">
    <property type="match status" value="2"/>
</dbReference>
<evidence type="ECO:0000313" key="3">
    <source>
        <dbReference type="EMBL" id="ANA86227.1"/>
    </source>
</evidence>
<feature type="domain" description="Calcineurin-like phosphoesterase" evidence="1">
    <location>
        <begin position="1"/>
        <end position="122"/>
    </location>
</feature>
<dbReference type="SUPFAM" id="SSF56300">
    <property type="entry name" value="Metallo-dependent phosphatases"/>
    <property type="match status" value="1"/>
</dbReference>
<dbReference type="RefSeq" id="YP_009269184.1">
    <property type="nucleotide sequence ID" value="NC_030696.1"/>
</dbReference>